<dbReference type="Pfam" id="PF07352">
    <property type="entry name" value="Phage_Mu_Gam"/>
    <property type="match status" value="1"/>
</dbReference>
<organism evidence="2 3">
    <name type="scientific">Desulfovibrio legallii</name>
    <dbReference type="NCBI Taxonomy" id="571438"/>
    <lineage>
        <taxon>Bacteria</taxon>
        <taxon>Pseudomonadati</taxon>
        <taxon>Thermodesulfobacteriota</taxon>
        <taxon>Desulfovibrionia</taxon>
        <taxon>Desulfovibrionales</taxon>
        <taxon>Desulfovibrionaceae</taxon>
        <taxon>Desulfovibrio</taxon>
    </lineage>
</organism>
<keyword evidence="1" id="KW-0175">Coiled coil</keyword>
<evidence type="ECO:0000313" key="3">
    <source>
        <dbReference type="Proteomes" id="UP000292919"/>
    </source>
</evidence>
<accession>A0A6H3F4Q5</accession>
<dbReference type="RefSeq" id="WP_130958041.1">
    <property type="nucleotide sequence ID" value="NZ_DBFBQU010000026.1"/>
</dbReference>
<name>A0A6H3F4Q5_9BACT</name>
<gene>
    <name evidence="2" type="ORF">EB812_08110</name>
</gene>
<feature type="coiled-coil region" evidence="1">
    <location>
        <begin position="17"/>
        <end position="51"/>
    </location>
</feature>
<evidence type="ECO:0000313" key="2">
    <source>
        <dbReference type="EMBL" id="TBH79543.1"/>
    </source>
</evidence>
<dbReference type="GO" id="GO:0042262">
    <property type="term" value="P:DNA protection"/>
    <property type="evidence" value="ECO:0007669"/>
    <property type="project" value="InterPro"/>
</dbReference>
<dbReference type="Proteomes" id="UP000292919">
    <property type="component" value="Unassembled WGS sequence"/>
</dbReference>
<dbReference type="AlphaFoldDB" id="A0A6H3F4Q5"/>
<dbReference type="GO" id="GO:0003690">
    <property type="term" value="F:double-stranded DNA binding"/>
    <property type="evidence" value="ECO:0007669"/>
    <property type="project" value="InterPro"/>
</dbReference>
<dbReference type="SUPFAM" id="SSF161266">
    <property type="entry name" value="Gam-like"/>
    <property type="match status" value="1"/>
</dbReference>
<proteinExistence type="predicted"/>
<dbReference type="EMBL" id="SIXC01000008">
    <property type="protein sequence ID" value="TBH79543.1"/>
    <property type="molecule type" value="Genomic_DNA"/>
</dbReference>
<dbReference type="InterPro" id="IPR009951">
    <property type="entry name" value="Host-nuc_inhib_Gam"/>
</dbReference>
<protein>
    <submittedName>
        <fullName evidence="2">Host-nuclease inhibitor protein Gam</fullName>
    </submittedName>
</protein>
<dbReference type="Gene3D" id="1.20.5.170">
    <property type="match status" value="1"/>
</dbReference>
<reference evidence="2 3" key="1">
    <citation type="submission" date="2018-12" db="EMBL/GenBank/DDBJ databases">
        <title>First genome draft of Desulfovibrio legallis sp. nov.</title>
        <authorList>
            <person name="Ben Dhia O."/>
            <person name="Najjari A."/>
            <person name="Ferjani R."/>
            <person name="Fhoula I."/>
            <person name="Fardeau M.-L."/>
            <person name="Boudabbous A."/>
            <person name="Ouzari H.I."/>
        </authorList>
    </citation>
    <scope>NUCLEOTIDE SEQUENCE [LARGE SCALE GENOMIC DNA]</scope>
    <source>
        <strain evidence="2 3">H1T</strain>
    </source>
</reference>
<sequence>MARLKPNPHIVVDRAQAEGALAEMAALDRKIAAAEADMQEAIDNAKALAAQACAPLAARRKELADAVAVYAKLNRAELFRTAKSLDMGFGMIGFRCSTKVVQINGVTPEMTLERLRQYNLTDGIRTKEEINKEAALGWPDERLELVGLRRRTADAFFIEIKKDSVPDGGSSGAAALERAS</sequence>
<comment type="caution">
    <text evidence="2">The sequence shown here is derived from an EMBL/GenBank/DDBJ whole genome shotgun (WGS) entry which is preliminary data.</text>
</comment>
<evidence type="ECO:0000256" key="1">
    <source>
        <dbReference type="SAM" id="Coils"/>
    </source>
</evidence>
<keyword evidence="3" id="KW-1185">Reference proteome</keyword>